<dbReference type="InterPro" id="IPR001110">
    <property type="entry name" value="UPF0012_CS"/>
</dbReference>
<feature type="domain" description="CN hydrolase" evidence="2">
    <location>
        <begin position="5"/>
        <end position="250"/>
    </location>
</feature>
<dbReference type="PROSITE" id="PS01227">
    <property type="entry name" value="UPF0012"/>
    <property type="match status" value="1"/>
</dbReference>
<dbReference type="SUPFAM" id="SSF56317">
    <property type="entry name" value="Carbon-nitrogen hydrolase"/>
    <property type="match status" value="1"/>
</dbReference>
<evidence type="ECO:0000313" key="3">
    <source>
        <dbReference type="EMBL" id="MBC8567472.1"/>
    </source>
</evidence>
<dbReference type="PROSITE" id="PS50263">
    <property type="entry name" value="CN_HYDROLASE"/>
    <property type="match status" value="1"/>
</dbReference>
<dbReference type="PANTHER" id="PTHR23088:SF27">
    <property type="entry name" value="DEAMINATED GLUTATHIONE AMIDASE"/>
    <property type="match status" value="1"/>
</dbReference>
<evidence type="ECO:0000313" key="4">
    <source>
        <dbReference type="Proteomes" id="UP000610862"/>
    </source>
</evidence>
<accession>A0A926E503</accession>
<gene>
    <name evidence="3" type="ORF">H8692_01695</name>
</gene>
<keyword evidence="4" id="KW-1185">Reference proteome</keyword>
<dbReference type="InterPro" id="IPR036526">
    <property type="entry name" value="C-N_Hydrolase_sf"/>
</dbReference>
<evidence type="ECO:0000256" key="1">
    <source>
        <dbReference type="ARBA" id="ARBA00010613"/>
    </source>
</evidence>
<dbReference type="PANTHER" id="PTHR23088">
    <property type="entry name" value="NITRILASE-RELATED"/>
    <property type="match status" value="1"/>
</dbReference>
<dbReference type="Proteomes" id="UP000610862">
    <property type="component" value="Unassembled WGS sequence"/>
</dbReference>
<comment type="similarity">
    <text evidence="1">Belongs to the carbon-nitrogen hydrolase superfamily. NIT1/NIT2 family.</text>
</comment>
<dbReference type="InterPro" id="IPR003010">
    <property type="entry name" value="C-N_Hydrolase"/>
</dbReference>
<dbReference type="RefSeq" id="WP_177269518.1">
    <property type="nucleotide sequence ID" value="NZ_JACRTA010000001.1"/>
</dbReference>
<proteinExistence type="inferred from homology"/>
<evidence type="ECO:0000259" key="2">
    <source>
        <dbReference type="PROSITE" id="PS50263"/>
    </source>
</evidence>
<dbReference type="EMBL" id="JACRTA010000001">
    <property type="protein sequence ID" value="MBC8567472.1"/>
    <property type="molecule type" value="Genomic_DNA"/>
</dbReference>
<sequence>MGRKVSIVGIQNSPTKYDLEKNLKDAFGLLDEALGLYKYVDIAVFPEYFSFVPESKDTPIIEEYNEEIKKMLAMRARAYDTYIIGGTVANKQEDGNIYNTSLVFDRNGDIIGSYDKIHLFDVLDAKGEEQESYQITRGDNLLTFDTDFGRVGVMVCYDVRFPEMARTYALKGVEYLMVPAAFFSPRFDHWQDLIKAAALQNGMYVMGVNIFGKVCDTLNMCGRSLIADPWGIPVATAPDKPSFIQAYVDSDYPSQIRDALGTFHNRVPSVYDIK</sequence>
<dbReference type="Pfam" id="PF00795">
    <property type="entry name" value="CN_hydrolase"/>
    <property type="match status" value="1"/>
</dbReference>
<dbReference type="Gene3D" id="3.60.110.10">
    <property type="entry name" value="Carbon-nitrogen hydrolase"/>
    <property type="match status" value="1"/>
</dbReference>
<comment type="caution">
    <text evidence="3">The sequence shown here is derived from an EMBL/GenBank/DDBJ whole genome shotgun (WGS) entry which is preliminary data.</text>
</comment>
<protein>
    <recommendedName>
        <fullName evidence="2">CN hydrolase domain-containing protein</fullName>
    </recommendedName>
</protein>
<dbReference type="AlphaFoldDB" id="A0A926E503"/>
<reference evidence="3" key="1">
    <citation type="submission" date="2020-08" db="EMBL/GenBank/DDBJ databases">
        <title>Genome public.</title>
        <authorList>
            <person name="Liu C."/>
            <person name="Sun Q."/>
        </authorList>
    </citation>
    <scope>NUCLEOTIDE SEQUENCE</scope>
    <source>
        <strain evidence="3">NSJ-24</strain>
    </source>
</reference>
<organism evidence="3 4">
    <name type="scientific">Lentihominibacter hominis</name>
    <dbReference type="NCBI Taxonomy" id="2763645"/>
    <lineage>
        <taxon>Bacteria</taxon>
        <taxon>Bacillati</taxon>
        <taxon>Bacillota</taxon>
        <taxon>Clostridia</taxon>
        <taxon>Peptostreptococcales</taxon>
        <taxon>Anaerovoracaceae</taxon>
        <taxon>Lentihominibacter</taxon>
    </lineage>
</organism>
<name>A0A926E503_9FIRM</name>